<dbReference type="RefSeq" id="WP_071153961.1">
    <property type="nucleotide sequence ID" value="NZ_CP019401.1"/>
</dbReference>
<accession>A0ABN4XF24</accession>
<dbReference type="EMBL" id="CP019401">
    <property type="protein sequence ID" value="AQU78393.1"/>
    <property type="molecule type" value="Genomic_DNA"/>
</dbReference>
<evidence type="ECO:0000313" key="2">
    <source>
        <dbReference type="Proteomes" id="UP000189661"/>
    </source>
</evidence>
<protein>
    <recommendedName>
        <fullName evidence="3">RNA polymerase sigma-70 region 2 domain-containing protein</fullName>
    </recommendedName>
</protein>
<name>A0ABN4XF24_9BACL</name>
<evidence type="ECO:0000313" key="1">
    <source>
        <dbReference type="EMBL" id="AQU78393.1"/>
    </source>
</evidence>
<dbReference type="Proteomes" id="UP000189661">
    <property type="component" value="Chromosome"/>
</dbReference>
<reference evidence="1 2" key="1">
    <citation type="submission" date="2017-01" db="EMBL/GenBank/DDBJ databases">
        <title>Planococcus faecalis genome complete sequence.</title>
        <authorList>
            <person name="Lee P.C."/>
        </authorList>
    </citation>
    <scope>NUCLEOTIDE SEQUENCE [LARGE SCALE GENOMIC DNA]</scope>
    <source>
        <strain evidence="1 2">AJ003</strain>
    </source>
</reference>
<proteinExistence type="predicted"/>
<dbReference type="Gene3D" id="1.10.1740.10">
    <property type="match status" value="1"/>
</dbReference>
<sequence>MTIDEKLMIGIRNREEQALVDLYDRYHRIIWNIAQQANPDQSVCEQFVTHVFRTVWTKPQDFTKNRKLLMLLIDCCRAYSVTMTQKTKS</sequence>
<dbReference type="InterPro" id="IPR013325">
    <property type="entry name" value="RNA_pol_sigma_r2"/>
</dbReference>
<organism evidence="1 2">
    <name type="scientific">Planococcus faecalis</name>
    <dbReference type="NCBI Taxonomy" id="1598147"/>
    <lineage>
        <taxon>Bacteria</taxon>
        <taxon>Bacillati</taxon>
        <taxon>Bacillota</taxon>
        <taxon>Bacilli</taxon>
        <taxon>Bacillales</taxon>
        <taxon>Caryophanaceae</taxon>
        <taxon>Planococcus</taxon>
    </lineage>
</organism>
<evidence type="ECO:0008006" key="3">
    <source>
        <dbReference type="Google" id="ProtNLM"/>
    </source>
</evidence>
<keyword evidence="2" id="KW-1185">Reference proteome</keyword>
<dbReference type="SUPFAM" id="SSF88946">
    <property type="entry name" value="Sigma2 domain of RNA polymerase sigma factors"/>
    <property type="match status" value="1"/>
</dbReference>
<gene>
    <name evidence="1" type="ORF">AJGP001_03360</name>
</gene>